<evidence type="ECO:0000313" key="1">
    <source>
        <dbReference type="EMBL" id="SFO94103.1"/>
    </source>
</evidence>
<dbReference type="AlphaFoldDB" id="A0A1I5LA82"/>
<protein>
    <submittedName>
        <fullName evidence="1">Uncharacterized protein</fullName>
    </submittedName>
</protein>
<reference evidence="2" key="1">
    <citation type="submission" date="2016-10" db="EMBL/GenBank/DDBJ databases">
        <authorList>
            <person name="Varghese N."/>
            <person name="Submissions S."/>
        </authorList>
    </citation>
    <scope>NUCLEOTIDE SEQUENCE [LARGE SCALE GENOMIC DNA]</scope>
    <source>
        <strain evidence="2">CGMCC 1.7715</strain>
    </source>
</reference>
<keyword evidence="2" id="KW-1185">Reference proteome</keyword>
<dbReference type="EMBL" id="FOWZ01000001">
    <property type="protein sequence ID" value="SFO94103.1"/>
    <property type="molecule type" value="Genomic_DNA"/>
</dbReference>
<evidence type="ECO:0000313" key="2">
    <source>
        <dbReference type="Proteomes" id="UP000199331"/>
    </source>
</evidence>
<proteinExistence type="predicted"/>
<sequence length="159" mass="17431">MGATWEGVVFVIDDLKIIEAEALTFGQFAFVEHENSKAFVGKIPNGDPVVIFLDDWESENLAYPHVLSGFAVIVEDAFFEVDIETASRGDRATSKPGSVILDGKKLAVLAYGKEGKPISILVGEYEGSTAPYSVAFSAWRVVRKEGAKLRTLFEMKPRT</sequence>
<gene>
    <name evidence="1" type="ORF">SAMN04488060_0856</name>
</gene>
<name>A0A1I5LA82_9SPHN</name>
<organism evidence="1 2">
    <name type="scientific">Qipengyuania nanhaisediminis</name>
    <dbReference type="NCBI Taxonomy" id="604088"/>
    <lineage>
        <taxon>Bacteria</taxon>
        <taxon>Pseudomonadati</taxon>
        <taxon>Pseudomonadota</taxon>
        <taxon>Alphaproteobacteria</taxon>
        <taxon>Sphingomonadales</taxon>
        <taxon>Erythrobacteraceae</taxon>
        <taxon>Qipengyuania</taxon>
    </lineage>
</organism>
<accession>A0A1I5LA82</accession>
<dbReference type="Proteomes" id="UP000199331">
    <property type="component" value="Unassembled WGS sequence"/>
</dbReference>